<dbReference type="Pfam" id="PF06094">
    <property type="entry name" value="GGACT"/>
    <property type="match status" value="1"/>
</dbReference>
<feature type="domain" description="Gamma-glutamylcyclotransferase AIG2-like" evidence="3">
    <location>
        <begin position="9"/>
        <end position="119"/>
    </location>
</feature>
<dbReference type="InterPro" id="IPR036568">
    <property type="entry name" value="GGCT-like_sf"/>
</dbReference>
<reference evidence="4 5" key="1">
    <citation type="submission" date="2024-09" db="EMBL/GenBank/DDBJ databases">
        <title>Laminarin stimulates single cell rates of sulfate reduction while oxygen inhibits transcriptomic activity in coastal marine sediment.</title>
        <authorList>
            <person name="Lindsay M."/>
            <person name="Orcutt B."/>
            <person name="Emerson D."/>
            <person name="Stepanauskas R."/>
            <person name="D'Angelo T."/>
        </authorList>
    </citation>
    <scope>NUCLEOTIDE SEQUENCE [LARGE SCALE GENOMIC DNA]</scope>
    <source>
        <strain evidence="4">SAG AM-311-K15</strain>
    </source>
</reference>
<comment type="similarity">
    <text evidence="1 2">Belongs to the gamma-glutamylcyclotransferase family.</text>
</comment>
<dbReference type="SUPFAM" id="SSF110857">
    <property type="entry name" value="Gamma-glutamyl cyclotransferase-like"/>
    <property type="match status" value="1"/>
</dbReference>
<keyword evidence="5" id="KW-1185">Reference proteome</keyword>
<dbReference type="PANTHER" id="PTHR12510">
    <property type="entry name" value="TROPONIN C-AKIN-1 PROTEIN"/>
    <property type="match status" value="1"/>
</dbReference>
<dbReference type="PANTHER" id="PTHR12510:SF4">
    <property type="entry name" value="GAMMA-GLUTAMYLAMINECYCLOTRANSFERASE"/>
    <property type="match status" value="1"/>
</dbReference>
<evidence type="ECO:0000259" key="3">
    <source>
        <dbReference type="Pfam" id="PF06094"/>
    </source>
</evidence>
<sequence length="121" mass="13971">MNQKNKILLFVYGTLLSGEPNHTLLNDARFMGKAMTQPCYELLDFGFFPTLVPEGHVSVCGEVYAVDEKTLQAIDQLEGHPHWYRRTVITLADGREVFTYIQPKEHAKKHPRIQSGDWRIR</sequence>
<evidence type="ECO:0000256" key="2">
    <source>
        <dbReference type="RuleBase" id="RU367036"/>
    </source>
</evidence>
<dbReference type="Gene3D" id="3.10.490.10">
    <property type="entry name" value="Gamma-glutamyl cyclotransferase-like"/>
    <property type="match status" value="1"/>
</dbReference>
<dbReference type="InterPro" id="IPR039126">
    <property type="entry name" value="GGACT"/>
</dbReference>
<dbReference type="Proteomes" id="UP001594351">
    <property type="component" value="Unassembled WGS sequence"/>
</dbReference>
<dbReference type="InterPro" id="IPR009288">
    <property type="entry name" value="AIG2-like_dom"/>
</dbReference>
<evidence type="ECO:0000313" key="5">
    <source>
        <dbReference type="Proteomes" id="UP001594351"/>
    </source>
</evidence>
<gene>
    <name evidence="4" type="ORF">ACFL27_28410</name>
</gene>
<dbReference type="EMBL" id="JBHPBY010000729">
    <property type="protein sequence ID" value="MFC1854125.1"/>
    <property type="molecule type" value="Genomic_DNA"/>
</dbReference>
<proteinExistence type="inferred from homology"/>
<dbReference type="InterPro" id="IPR013024">
    <property type="entry name" value="GGCT-like"/>
</dbReference>
<accession>A0ABV6Z6P9</accession>
<evidence type="ECO:0000256" key="1">
    <source>
        <dbReference type="ARBA" id="ARBA00008861"/>
    </source>
</evidence>
<evidence type="ECO:0000313" key="4">
    <source>
        <dbReference type="EMBL" id="MFC1854125.1"/>
    </source>
</evidence>
<protein>
    <recommendedName>
        <fullName evidence="2">Gamma-glutamylcyclotransferase family protein</fullName>
    </recommendedName>
</protein>
<dbReference type="CDD" id="cd06661">
    <property type="entry name" value="GGCT_like"/>
    <property type="match status" value="1"/>
</dbReference>
<comment type="caution">
    <text evidence="4">The sequence shown here is derived from an EMBL/GenBank/DDBJ whole genome shotgun (WGS) entry which is preliminary data.</text>
</comment>
<name>A0ABV6Z6P9_UNCC1</name>
<organism evidence="4 5">
    <name type="scientific">candidate division CSSED10-310 bacterium</name>
    <dbReference type="NCBI Taxonomy" id="2855610"/>
    <lineage>
        <taxon>Bacteria</taxon>
        <taxon>Bacteria division CSSED10-310</taxon>
    </lineage>
</organism>